<dbReference type="KEGG" id="loa:LOAG_14402"/>
<accession>A0A1S0TIQ8</accession>
<dbReference type="Proteomes" id="UP000095285">
    <property type="component" value="Unassembled WGS sequence"/>
</dbReference>
<evidence type="ECO:0000256" key="2">
    <source>
        <dbReference type="SAM" id="MobiDB-lite"/>
    </source>
</evidence>
<evidence type="ECO:0000313" key="4">
    <source>
        <dbReference type="Proteomes" id="UP000095285"/>
    </source>
</evidence>
<evidence type="ECO:0000313" key="3">
    <source>
        <dbReference type="EMBL" id="EFO14122.2"/>
    </source>
</evidence>
<evidence type="ECO:0000313" key="5">
    <source>
        <dbReference type="WBParaSite" id="EN70_12169"/>
    </source>
</evidence>
<dbReference type="EMBL" id="JH712607">
    <property type="protein sequence ID" value="EFO14122.2"/>
    <property type="molecule type" value="Genomic_DNA"/>
</dbReference>
<accession>A0A1I7VC51</accession>
<sequence>MEGEFANASEIGSNLPNLTDLKNYLREEKPLYFQVLEQYLRNAANIINNLTAKFEMLHELLEREQEMERQRKNEERLALELIEQQQEGKDQEMMEPVPALEEEELAEWRQVPHEPSLNGGSVDVVPKAQGAVTECREVEEMREMAFQNRANPNSNATRPRGGTSESGGLPYAGSGRFAGTISRAAGCARNRSVHSD</sequence>
<reference evidence="3 4" key="1">
    <citation type="submission" date="2012-04" db="EMBL/GenBank/DDBJ databases">
        <title>The Genome Sequence of Loa loa.</title>
        <authorList>
            <consortium name="The Broad Institute Genome Sequencing Platform"/>
            <consortium name="Broad Institute Genome Sequencing Center for Infectious Disease"/>
            <person name="Nutman T.B."/>
            <person name="Fink D.L."/>
            <person name="Russ C."/>
            <person name="Young S."/>
            <person name="Zeng Q."/>
            <person name="Gargeya S."/>
            <person name="Alvarado L."/>
            <person name="Berlin A."/>
            <person name="Chapman S.B."/>
            <person name="Chen Z."/>
            <person name="Freedman E."/>
            <person name="Gellesch M."/>
            <person name="Goldberg J."/>
            <person name="Griggs A."/>
            <person name="Gujja S."/>
            <person name="Heilman E.R."/>
            <person name="Heiman D."/>
            <person name="Howarth C."/>
            <person name="Mehta T."/>
            <person name="Neiman D."/>
            <person name="Pearson M."/>
            <person name="Roberts A."/>
            <person name="Saif S."/>
            <person name="Shea T."/>
            <person name="Shenoy N."/>
            <person name="Sisk P."/>
            <person name="Stolte C."/>
            <person name="Sykes S."/>
            <person name="White J."/>
            <person name="Yandava C."/>
            <person name="Haas B."/>
            <person name="Henn M.R."/>
            <person name="Nusbaum C."/>
            <person name="Birren B."/>
        </authorList>
    </citation>
    <scope>NUCLEOTIDE SEQUENCE [LARGE SCALE GENOMIC DNA]</scope>
</reference>
<feature type="region of interest" description="Disordered" evidence="2">
    <location>
        <begin position="144"/>
        <end position="196"/>
    </location>
</feature>
<dbReference type="WBParaSite" id="EN70_3603">
    <property type="protein sequence ID" value="EN70_3603"/>
    <property type="gene ID" value="EN70_3603"/>
</dbReference>
<evidence type="ECO:0000313" key="6">
    <source>
        <dbReference type="WBParaSite" id="EN70_3603"/>
    </source>
</evidence>
<keyword evidence="1" id="KW-0175">Coiled coil</keyword>
<keyword evidence="4" id="KW-1185">Reference proteome</keyword>
<proteinExistence type="predicted"/>
<dbReference type="CTD" id="9951882"/>
<organism evidence="4 5">
    <name type="scientific">Loa loa</name>
    <name type="common">Eye worm</name>
    <name type="synonym">Filaria loa</name>
    <dbReference type="NCBI Taxonomy" id="7209"/>
    <lineage>
        <taxon>Eukaryota</taxon>
        <taxon>Metazoa</taxon>
        <taxon>Ecdysozoa</taxon>
        <taxon>Nematoda</taxon>
        <taxon>Chromadorea</taxon>
        <taxon>Rhabditida</taxon>
        <taxon>Spirurina</taxon>
        <taxon>Spiruromorpha</taxon>
        <taxon>Filarioidea</taxon>
        <taxon>Onchocercidae</taxon>
        <taxon>Loa</taxon>
    </lineage>
</organism>
<dbReference type="GeneID" id="9951882"/>
<dbReference type="AlphaFoldDB" id="A0A1I7VC51"/>
<feature type="compositionally biased region" description="Polar residues" evidence="2">
    <location>
        <begin position="148"/>
        <end position="157"/>
    </location>
</feature>
<dbReference type="RefSeq" id="XP_020301074.1">
    <property type="nucleotide sequence ID" value="XM_020448808.1"/>
</dbReference>
<gene>
    <name evidence="3 5 6" type="ORF">LOAG_14402</name>
</gene>
<feature type="coiled-coil region" evidence="1">
    <location>
        <begin position="47"/>
        <end position="87"/>
    </location>
</feature>
<name>A0A1I7VC51_LOALO</name>
<dbReference type="WBParaSite" id="EN70_12169">
    <property type="protein sequence ID" value="EN70_12169"/>
    <property type="gene ID" value="EN70_12169"/>
</dbReference>
<protein>
    <submittedName>
        <fullName evidence="5 6">ING domain-containing protein</fullName>
    </submittedName>
</protein>
<reference evidence="5 6" key="2">
    <citation type="submission" date="2016-11" db="UniProtKB">
        <authorList>
            <consortium name="WormBaseParasite"/>
        </authorList>
    </citation>
    <scope>IDENTIFICATION</scope>
</reference>
<evidence type="ECO:0000256" key="1">
    <source>
        <dbReference type="SAM" id="Coils"/>
    </source>
</evidence>